<comment type="caution">
    <text evidence="1">The sequence shown here is derived from an EMBL/GenBank/DDBJ whole genome shotgun (WGS) entry which is preliminary data.</text>
</comment>
<dbReference type="OrthoDB" id="2660768at2"/>
<protein>
    <recommendedName>
        <fullName evidence="3">TATA-box binding protein</fullName>
    </recommendedName>
</protein>
<reference evidence="1 2" key="1">
    <citation type="submission" date="2019-08" db="EMBL/GenBank/DDBJ databases">
        <title>Genome sequencing of Paenibacillus faecis DSM 23593(T).</title>
        <authorList>
            <person name="Kook J.-K."/>
            <person name="Park S.-N."/>
            <person name="Lim Y.K."/>
        </authorList>
    </citation>
    <scope>NUCLEOTIDE SEQUENCE [LARGE SCALE GENOMIC DNA]</scope>
    <source>
        <strain evidence="1 2">DSM 23593</strain>
    </source>
</reference>
<evidence type="ECO:0008006" key="3">
    <source>
        <dbReference type="Google" id="ProtNLM"/>
    </source>
</evidence>
<accession>A0A5D0D4J5</accession>
<dbReference type="EMBL" id="VSDO01000001">
    <property type="protein sequence ID" value="TYA15495.1"/>
    <property type="molecule type" value="Genomic_DNA"/>
</dbReference>
<dbReference type="RefSeq" id="WP_148451100.1">
    <property type="nucleotide sequence ID" value="NZ_VSDO01000001.1"/>
</dbReference>
<proteinExistence type="predicted"/>
<dbReference type="InterPro" id="IPR014794">
    <property type="entry name" value="DUF1779"/>
</dbReference>
<dbReference type="Gene3D" id="3.30.360.40">
    <property type="entry name" value="YwmB-like"/>
    <property type="match status" value="1"/>
</dbReference>
<organism evidence="1 2">
    <name type="scientific">Paenibacillus faecis</name>
    <dbReference type="NCBI Taxonomy" id="862114"/>
    <lineage>
        <taxon>Bacteria</taxon>
        <taxon>Bacillati</taxon>
        <taxon>Bacillota</taxon>
        <taxon>Bacilli</taxon>
        <taxon>Bacillales</taxon>
        <taxon>Paenibacillaceae</taxon>
        <taxon>Paenibacillus</taxon>
    </lineage>
</organism>
<keyword evidence="2" id="KW-1185">Reference proteome</keyword>
<dbReference type="Proteomes" id="UP000325218">
    <property type="component" value="Unassembled WGS sequence"/>
</dbReference>
<evidence type="ECO:0000313" key="2">
    <source>
        <dbReference type="Proteomes" id="UP000325218"/>
    </source>
</evidence>
<sequence length="282" mass="29793">MRKPGGLKNNRMMGMAGCALVLVLIIAGFLGRGESSAVPAVTDHAMGDKHSPAAAAAQWEQLMGLAAGAVREDLQGTAKWQGAWPTLLSPEEAAGALASRLGLSGIREERVQGRTVYRASGDAEAIASSLTLTKFPGEDESYYVVLRMEGQGAEAVRGMKERIALSGESLADEGVRIQWNGALQGELNPEAAGQASAEQAVQSPLHRSLSILEKGNWHALNLTAVEDYEDAGTISRSYTVPDMAISVASGGHQVSLQMAVHRNDLTGREEISLGSPLLTVEY</sequence>
<dbReference type="AlphaFoldDB" id="A0A5D0D4J5"/>
<name>A0A5D0D4J5_9BACL</name>
<gene>
    <name evidence="1" type="ORF">FRY98_07720</name>
</gene>
<dbReference type="Pfam" id="PF08680">
    <property type="entry name" value="DUF1779"/>
    <property type="match status" value="1"/>
</dbReference>
<evidence type="ECO:0000313" key="1">
    <source>
        <dbReference type="EMBL" id="TYA15495.1"/>
    </source>
</evidence>